<dbReference type="AlphaFoldDB" id="H2YWU3"/>
<reference evidence="2" key="3">
    <citation type="submission" date="2025-09" db="UniProtKB">
        <authorList>
            <consortium name="Ensembl"/>
        </authorList>
    </citation>
    <scope>IDENTIFICATION</scope>
</reference>
<protein>
    <recommendedName>
        <fullName evidence="4">Claudin</fullName>
    </recommendedName>
</protein>
<keyword evidence="1" id="KW-0472">Membrane</keyword>
<reference evidence="2" key="2">
    <citation type="submission" date="2025-08" db="UniProtKB">
        <authorList>
            <consortium name="Ensembl"/>
        </authorList>
    </citation>
    <scope>IDENTIFICATION</scope>
</reference>
<name>H2YWU3_CIOSA</name>
<dbReference type="HOGENOM" id="CLU_2120243_0_0_1"/>
<evidence type="ECO:0000313" key="3">
    <source>
        <dbReference type="Proteomes" id="UP000007875"/>
    </source>
</evidence>
<evidence type="ECO:0000256" key="1">
    <source>
        <dbReference type="SAM" id="Phobius"/>
    </source>
</evidence>
<reference evidence="3" key="1">
    <citation type="submission" date="2003-08" db="EMBL/GenBank/DDBJ databases">
        <authorList>
            <person name="Birren B."/>
            <person name="Nusbaum C."/>
            <person name="Abebe A."/>
            <person name="Abouelleil A."/>
            <person name="Adekoya E."/>
            <person name="Ait-zahra M."/>
            <person name="Allen N."/>
            <person name="Allen T."/>
            <person name="An P."/>
            <person name="Anderson M."/>
            <person name="Anderson S."/>
            <person name="Arachchi H."/>
            <person name="Armbruster J."/>
            <person name="Bachantsang P."/>
            <person name="Baldwin J."/>
            <person name="Barry A."/>
            <person name="Bayul T."/>
            <person name="Blitshsteyn B."/>
            <person name="Bloom T."/>
            <person name="Blye J."/>
            <person name="Boguslavskiy L."/>
            <person name="Borowsky M."/>
            <person name="Boukhgalter B."/>
            <person name="Brunache A."/>
            <person name="Butler J."/>
            <person name="Calixte N."/>
            <person name="Calvo S."/>
            <person name="Camarata J."/>
            <person name="Campo K."/>
            <person name="Chang J."/>
            <person name="Cheshatsang Y."/>
            <person name="Citroen M."/>
            <person name="Collymore A."/>
            <person name="Considine T."/>
            <person name="Cook A."/>
            <person name="Cooke P."/>
            <person name="Corum B."/>
            <person name="Cuomo C."/>
            <person name="David R."/>
            <person name="Dawoe T."/>
            <person name="Degray S."/>
            <person name="Dodge S."/>
            <person name="Dooley K."/>
            <person name="Dorje P."/>
            <person name="Dorjee K."/>
            <person name="Dorris L."/>
            <person name="Duffey N."/>
            <person name="Dupes A."/>
            <person name="Elkins T."/>
            <person name="Engels R."/>
            <person name="Erickson J."/>
            <person name="Farina A."/>
            <person name="Faro S."/>
            <person name="Ferreira P."/>
            <person name="Fischer H."/>
            <person name="Fitzgerald M."/>
            <person name="Foley K."/>
            <person name="Gage D."/>
            <person name="Galagan J."/>
            <person name="Gearin G."/>
            <person name="Gnerre S."/>
            <person name="Gnirke A."/>
            <person name="Goyette A."/>
            <person name="Graham J."/>
            <person name="Grandbois E."/>
            <person name="Gyaltsen K."/>
            <person name="Hafez N."/>
            <person name="Hagopian D."/>
            <person name="Hagos B."/>
            <person name="Hall J."/>
            <person name="Hatcher B."/>
            <person name="Heller A."/>
            <person name="Higgins H."/>
            <person name="Honan T."/>
            <person name="Horn A."/>
            <person name="Houde N."/>
            <person name="Hughes L."/>
            <person name="Hulme W."/>
            <person name="Husby E."/>
            <person name="Iliev I."/>
            <person name="Jaffe D."/>
            <person name="Jones C."/>
            <person name="Kamal M."/>
            <person name="Kamat A."/>
            <person name="Kamvysselis M."/>
            <person name="Karlsson E."/>
            <person name="Kells C."/>
            <person name="Kieu A."/>
            <person name="Kisner P."/>
            <person name="Kodira C."/>
            <person name="Kulbokas E."/>
            <person name="Labutti K."/>
            <person name="Lama D."/>
            <person name="Landers T."/>
            <person name="Leger J."/>
            <person name="Levine S."/>
            <person name="Lewis D."/>
            <person name="Lewis T."/>
            <person name="Lindblad-toh K."/>
            <person name="Liu X."/>
            <person name="Lokyitsang T."/>
            <person name="Lokyitsang Y."/>
            <person name="Lucien O."/>
            <person name="Lui A."/>
            <person name="Ma L.J."/>
            <person name="Mabbitt R."/>
            <person name="Macdonald J."/>
            <person name="Maclean C."/>
            <person name="Major J."/>
            <person name="Manning J."/>
            <person name="Marabella R."/>
            <person name="Maru K."/>
            <person name="Matthews C."/>
            <person name="Mauceli E."/>
            <person name="Mccarthy M."/>
            <person name="Mcdonough S."/>
            <person name="Mcghee T."/>
            <person name="Meldrim J."/>
            <person name="Meneus L."/>
            <person name="Mesirov J."/>
            <person name="Mihalev A."/>
            <person name="Mihova T."/>
            <person name="Mikkelsen T."/>
            <person name="Mlenga V."/>
            <person name="Moru K."/>
            <person name="Mozes J."/>
            <person name="Mulrain L."/>
            <person name="Munson G."/>
            <person name="Naylor J."/>
            <person name="Newes C."/>
            <person name="Nguyen C."/>
            <person name="Nguyen N."/>
            <person name="Nguyen T."/>
            <person name="Nicol R."/>
            <person name="Nielsen C."/>
            <person name="Nizzari M."/>
            <person name="Norbu C."/>
            <person name="Norbu N."/>
            <person name="O'donnell P."/>
            <person name="Okoawo O."/>
            <person name="O'leary S."/>
            <person name="Omotosho B."/>
            <person name="O'neill K."/>
            <person name="Osman S."/>
            <person name="Parker S."/>
            <person name="Perrin D."/>
            <person name="Phunkhang P."/>
            <person name="Piqani B."/>
            <person name="Purcell S."/>
            <person name="Rachupka T."/>
            <person name="Ramasamy U."/>
            <person name="Rameau R."/>
            <person name="Ray V."/>
            <person name="Raymond C."/>
            <person name="Retta R."/>
            <person name="Richardson S."/>
            <person name="Rise C."/>
            <person name="Rodriguez J."/>
            <person name="Rogers J."/>
            <person name="Rogov P."/>
            <person name="Rutman M."/>
            <person name="Schupbach R."/>
            <person name="Seaman C."/>
            <person name="Settipalli S."/>
            <person name="Sharpe T."/>
            <person name="Sheridan J."/>
            <person name="Sherpa N."/>
            <person name="Shi J."/>
            <person name="Smirnov S."/>
            <person name="Smith C."/>
            <person name="Sougnez C."/>
            <person name="Spencer B."/>
            <person name="Stalker J."/>
            <person name="Stange-thomann N."/>
            <person name="Stavropoulos S."/>
            <person name="Stetson K."/>
            <person name="Stone C."/>
            <person name="Stone S."/>
            <person name="Stubbs M."/>
            <person name="Talamas J."/>
            <person name="Tchuinga P."/>
            <person name="Tenzing P."/>
            <person name="Tesfaye S."/>
            <person name="Theodore J."/>
            <person name="Thoulutsang Y."/>
            <person name="Topham K."/>
            <person name="Towey S."/>
            <person name="Tsamla T."/>
            <person name="Tsomo N."/>
            <person name="Vallee D."/>
            <person name="Vassiliev H."/>
            <person name="Venkataraman V."/>
            <person name="Vinson J."/>
            <person name="Vo A."/>
            <person name="Wade C."/>
            <person name="Wang S."/>
            <person name="Wangchuk T."/>
            <person name="Wangdi T."/>
            <person name="Whittaker C."/>
            <person name="Wilkinson J."/>
            <person name="Wu Y."/>
            <person name="Wyman D."/>
            <person name="Yadav S."/>
            <person name="Yang S."/>
            <person name="Yang X."/>
            <person name="Yeager S."/>
            <person name="Yee E."/>
            <person name="Young G."/>
            <person name="Zainoun J."/>
            <person name="Zembeck L."/>
            <person name="Zimmer A."/>
            <person name="Zody M."/>
            <person name="Lander E."/>
        </authorList>
    </citation>
    <scope>NUCLEOTIDE SEQUENCE [LARGE SCALE GENOMIC DNA]</scope>
</reference>
<dbReference type="Gene3D" id="1.20.140.150">
    <property type="match status" value="1"/>
</dbReference>
<keyword evidence="1" id="KW-0812">Transmembrane</keyword>
<keyword evidence="3" id="KW-1185">Reference proteome</keyword>
<proteinExistence type="predicted"/>
<evidence type="ECO:0000313" key="2">
    <source>
        <dbReference type="Ensembl" id="ENSCSAVP00000009804.1"/>
    </source>
</evidence>
<sequence length="114" mass="12944">MFLTAGCLVASAGSWYLAEIYYERVWFYMTAPNGLGYTIGRAIYIALASGLLNVVAGVCFTLFSRNGCCGKGERNEEDYHYGNYQVPNGVVTRFRQRRPRQKDDFHSKATMEYV</sequence>
<dbReference type="Proteomes" id="UP000007875">
    <property type="component" value="Unassembled WGS sequence"/>
</dbReference>
<evidence type="ECO:0008006" key="4">
    <source>
        <dbReference type="Google" id="ProtNLM"/>
    </source>
</evidence>
<accession>H2YWU3</accession>
<organism evidence="2 3">
    <name type="scientific">Ciona savignyi</name>
    <name type="common">Pacific transparent sea squirt</name>
    <dbReference type="NCBI Taxonomy" id="51511"/>
    <lineage>
        <taxon>Eukaryota</taxon>
        <taxon>Metazoa</taxon>
        <taxon>Chordata</taxon>
        <taxon>Tunicata</taxon>
        <taxon>Ascidiacea</taxon>
        <taxon>Phlebobranchia</taxon>
        <taxon>Cionidae</taxon>
        <taxon>Ciona</taxon>
    </lineage>
</organism>
<dbReference type="InParanoid" id="H2YWU3"/>
<feature type="transmembrane region" description="Helical" evidence="1">
    <location>
        <begin position="38"/>
        <end position="63"/>
    </location>
</feature>
<keyword evidence="1" id="KW-1133">Transmembrane helix</keyword>
<dbReference type="Ensembl" id="ENSCSAVT00000009922.1">
    <property type="protein sequence ID" value="ENSCSAVP00000009804.1"/>
    <property type="gene ID" value="ENSCSAVG00000005756.1"/>
</dbReference>